<proteinExistence type="predicted"/>
<organism evidence="1">
    <name type="scientific">Edafosvirus sp</name>
    <dbReference type="NCBI Taxonomy" id="2487765"/>
    <lineage>
        <taxon>Viruses</taxon>
        <taxon>Varidnaviria</taxon>
        <taxon>Bamfordvirae</taxon>
        <taxon>Nucleocytoviricota</taxon>
        <taxon>Megaviricetes</taxon>
        <taxon>Imitervirales</taxon>
        <taxon>Mimiviridae</taxon>
        <taxon>Klosneuvirinae</taxon>
    </lineage>
</organism>
<dbReference type="EMBL" id="MK072092">
    <property type="protein sequence ID" value="AYV78717.1"/>
    <property type="molecule type" value="Genomic_DNA"/>
</dbReference>
<reference evidence="1" key="1">
    <citation type="submission" date="2018-10" db="EMBL/GenBank/DDBJ databases">
        <title>Hidden diversity of soil giant viruses.</title>
        <authorList>
            <person name="Schulz F."/>
            <person name="Alteio L."/>
            <person name="Goudeau D."/>
            <person name="Ryan E.M."/>
            <person name="Malmstrom R.R."/>
            <person name="Blanchard J."/>
            <person name="Woyke T."/>
        </authorList>
    </citation>
    <scope>NUCLEOTIDE SEQUENCE</scope>
    <source>
        <strain evidence="1">EDV1</strain>
    </source>
</reference>
<gene>
    <name evidence="1" type="ORF">Edafosvirus27_6</name>
</gene>
<name>A0A3G4ZUX5_9VIRU</name>
<accession>A0A3G4ZUX5</accession>
<sequence length="39" mass="4991">MLKVFIKSYFLIKLNYKLFIYRILKSIYYILWLNYTNHL</sequence>
<protein>
    <submittedName>
        <fullName evidence="1">Uncharacterized protein</fullName>
    </submittedName>
</protein>
<evidence type="ECO:0000313" key="1">
    <source>
        <dbReference type="EMBL" id="AYV78717.1"/>
    </source>
</evidence>